<feature type="chain" id="PRO_5015662569" evidence="4">
    <location>
        <begin position="20"/>
        <end position="650"/>
    </location>
</feature>
<keyword evidence="7" id="KW-1185">Reference proteome</keyword>
<dbReference type="SUPFAM" id="SSF53955">
    <property type="entry name" value="Lysozyme-like"/>
    <property type="match status" value="1"/>
</dbReference>
<feature type="signal peptide" evidence="4">
    <location>
        <begin position="1"/>
        <end position="19"/>
    </location>
</feature>
<gene>
    <name evidence="6" type="ORF">C8N44_101186</name>
</gene>
<evidence type="ECO:0000259" key="5">
    <source>
        <dbReference type="Pfam" id="PF01464"/>
    </source>
</evidence>
<evidence type="ECO:0000256" key="3">
    <source>
        <dbReference type="ARBA" id="ARBA00022729"/>
    </source>
</evidence>
<sequence>MARVVAALLCLVWTSVAAAQDTGRALAAAMEDMRQGNWAGAMIEARRDGQEALDVVLWHFLRAGRGEAAQVQDFIDRNPDWPGMPYLREKSETAIGSAAPEEVLAFFGDSDPQTGGGALTLARAQEAMGNRGAAEATVVMAWRTLPLSGDERRQIQTEWGSVVTPHNVARLDMALWRGWQDNAEALLPYVPEGWRELAEARMALRQLSPGVDARIEDVPEELADHAGLAYERFLWRMRKGRYDDAAELILARSETGEGLGEPWAWAPRRADLARDLMRDGRYDEAYRIAARHGLVEGADFAALEWLAGFIALRFRDDAEAAREHFIAFSGAVDSPISAGRAGYWLGRAEEALGNTEAAKTAYAEGARWQTSYYGLLAAERGDLPIDPALTGAEDFPDWRTAAWTRSTVYRAAILLMAAGEDALAERFLTHLAESLDRQQIGQMGDMLAEMGRPHIAVRLGKRAAQFGIEIPGPYYALDTRVTGTDYPVPTELVLSIARRESEFDPGVISHAGARGFMQLMPGTAQLVSGWLDLDYDAGRLLSDPAYNARLGAAYLADLAQRFDGNVVMMAAGYNAGPGRPIDWMERYGDPRRGDIDVIDWVEMIPFDETRNYVMRVAESVVVYRARLGRDPHPVPFSEELTGNTLRTATD</sequence>
<dbReference type="GO" id="GO:0042597">
    <property type="term" value="C:periplasmic space"/>
    <property type="evidence" value="ECO:0007669"/>
    <property type="project" value="InterPro"/>
</dbReference>
<comment type="similarity">
    <text evidence="2">Belongs to the virb1 family.</text>
</comment>
<dbReference type="InterPro" id="IPR008258">
    <property type="entry name" value="Transglycosylase_SLT_dom_1"/>
</dbReference>
<dbReference type="PANTHER" id="PTHR37423">
    <property type="entry name" value="SOLUBLE LYTIC MUREIN TRANSGLYCOSYLASE-RELATED"/>
    <property type="match status" value="1"/>
</dbReference>
<evidence type="ECO:0000313" key="6">
    <source>
        <dbReference type="EMBL" id="PTX52895.1"/>
    </source>
</evidence>
<proteinExistence type="inferred from homology"/>
<dbReference type="EMBL" id="QBKN01000001">
    <property type="protein sequence ID" value="PTX52895.1"/>
    <property type="molecule type" value="Genomic_DNA"/>
</dbReference>
<reference evidence="6 7" key="1">
    <citation type="submission" date="2018-04" db="EMBL/GenBank/DDBJ databases">
        <title>Genomic Encyclopedia of Archaeal and Bacterial Type Strains, Phase II (KMG-II): from individual species to whole genera.</title>
        <authorList>
            <person name="Goeker M."/>
        </authorList>
    </citation>
    <scope>NUCLEOTIDE SEQUENCE [LARGE SCALE GENOMIC DNA]</scope>
    <source>
        <strain evidence="6 7">DSM 29329</strain>
    </source>
</reference>
<dbReference type="Gene3D" id="1.10.530.10">
    <property type="match status" value="1"/>
</dbReference>
<dbReference type="InterPro" id="IPR023346">
    <property type="entry name" value="Lysozyme-like_dom_sf"/>
</dbReference>
<evidence type="ECO:0000256" key="4">
    <source>
        <dbReference type="SAM" id="SignalP"/>
    </source>
</evidence>
<feature type="domain" description="Transglycosylase SLT" evidence="5">
    <location>
        <begin position="485"/>
        <end position="589"/>
    </location>
</feature>
<dbReference type="RefSeq" id="WP_107974273.1">
    <property type="nucleotide sequence ID" value="NZ_BMEZ01000001.1"/>
</dbReference>
<dbReference type="SUPFAM" id="SSF48435">
    <property type="entry name" value="Bacterial muramidases"/>
    <property type="match status" value="1"/>
</dbReference>
<name>A0A2T6B9Y7_9RHOB</name>
<dbReference type="AlphaFoldDB" id="A0A2T6B9Y7"/>
<dbReference type="CDD" id="cd13401">
    <property type="entry name" value="Slt70-like"/>
    <property type="match status" value="1"/>
</dbReference>
<dbReference type="Proteomes" id="UP000244069">
    <property type="component" value="Unassembled WGS sequence"/>
</dbReference>
<dbReference type="Pfam" id="PF01464">
    <property type="entry name" value="SLT"/>
    <property type="match status" value="1"/>
</dbReference>
<dbReference type="InterPro" id="IPR008939">
    <property type="entry name" value="Lytic_TGlycosylase_superhlx_U"/>
</dbReference>
<dbReference type="OrthoDB" id="9815002at2"/>
<protein>
    <submittedName>
        <fullName evidence="6">Soluble lytic murein transglycosylase</fullName>
    </submittedName>
</protein>
<evidence type="ECO:0000256" key="2">
    <source>
        <dbReference type="ARBA" id="ARBA00009387"/>
    </source>
</evidence>
<evidence type="ECO:0000256" key="1">
    <source>
        <dbReference type="ARBA" id="ARBA00007734"/>
    </source>
</evidence>
<dbReference type="Gene3D" id="1.25.20.10">
    <property type="entry name" value="Bacterial muramidases"/>
    <property type="match status" value="1"/>
</dbReference>
<dbReference type="GO" id="GO:0004553">
    <property type="term" value="F:hydrolase activity, hydrolyzing O-glycosyl compounds"/>
    <property type="evidence" value="ECO:0007669"/>
    <property type="project" value="InterPro"/>
</dbReference>
<comment type="caution">
    <text evidence="6">The sequence shown here is derived from an EMBL/GenBank/DDBJ whole genome shotgun (WGS) entry which is preliminary data.</text>
</comment>
<accession>A0A2T6B9Y7</accession>
<dbReference type="PANTHER" id="PTHR37423:SF2">
    <property type="entry name" value="MEMBRANE-BOUND LYTIC MUREIN TRANSGLYCOSYLASE C"/>
    <property type="match status" value="1"/>
</dbReference>
<evidence type="ECO:0000313" key="7">
    <source>
        <dbReference type="Proteomes" id="UP000244069"/>
    </source>
</evidence>
<comment type="similarity">
    <text evidence="1">Belongs to the transglycosylase Slt family.</text>
</comment>
<organism evidence="6 7">
    <name type="scientific">Allosediminivita pacifica</name>
    <dbReference type="NCBI Taxonomy" id="1267769"/>
    <lineage>
        <taxon>Bacteria</taxon>
        <taxon>Pseudomonadati</taxon>
        <taxon>Pseudomonadota</taxon>
        <taxon>Alphaproteobacteria</taxon>
        <taxon>Rhodobacterales</taxon>
        <taxon>Paracoccaceae</taxon>
        <taxon>Allosediminivita</taxon>
    </lineage>
</organism>
<keyword evidence="3 4" id="KW-0732">Signal</keyword>